<dbReference type="Gene3D" id="1.25.10.10">
    <property type="entry name" value="Leucine-rich Repeat Variant"/>
    <property type="match status" value="1"/>
</dbReference>
<reference evidence="4" key="1">
    <citation type="journal article" date="2023" name="PLoS Negl. Trop. Dis.">
        <title>A genome sequence for Biomphalaria pfeifferi, the major vector snail for the human-infecting parasite Schistosoma mansoni.</title>
        <authorList>
            <person name="Bu L."/>
            <person name="Lu L."/>
            <person name="Laidemitt M.R."/>
            <person name="Zhang S.M."/>
            <person name="Mutuku M."/>
            <person name="Mkoji G."/>
            <person name="Steinauer M."/>
            <person name="Loker E.S."/>
        </authorList>
    </citation>
    <scope>NUCLEOTIDE SEQUENCE</scope>
    <source>
        <strain evidence="4">KasaAsao</strain>
    </source>
</reference>
<dbReference type="PANTHER" id="PTHR12607:SF12">
    <property type="entry name" value="APC-LIKE, ISOFORM A-RELATED"/>
    <property type="match status" value="1"/>
</dbReference>
<feature type="non-terminal residue" evidence="4">
    <location>
        <position position="1"/>
    </location>
</feature>
<dbReference type="InterPro" id="IPR016024">
    <property type="entry name" value="ARM-type_fold"/>
</dbReference>
<organism evidence="4 5">
    <name type="scientific">Biomphalaria pfeifferi</name>
    <name type="common">Bloodfluke planorb</name>
    <name type="synonym">Freshwater snail</name>
    <dbReference type="NCBI Taxonomy" id="112525"/>
    <lineage>
        <taxon>Eukaryota</taxon>
        <taxon>Metazoa</taxon>
        <taxon>Spiralia</taxon>
        <taxon>Lophotrochozoa</taxon>
        <taxon>Mollusca</taxon>
        <taxon>Gastropoda</taxon>
        <taxon>Heterobranchia</taxon>
        <taxon>Euthyneura</taxon>
        <taxon>Panpulmonata</taxon>
        <taxon>Hygrophila</taxon>
        <taxon>Lymnaeoidea</taxon>
        <taxon>Planorbidae</taxon>
        <taxon>Biomphalaria</taxon>
    </lineage>
</organism>
<evidence type="ECO:0000256" key="2">
    <source>
        <dbReference type="ARBA" id="ARBA00022687"/>
    </source>
</evidence>
<dbReference type="GO" id="GO:0016055">
    <property type="term" value="P:Wnt signaling pathway"/>
    <property type="evidence" value="ECO:0007669"/>
    <property type="project" value="UniProtKB-KW"/>
</dbReference>
<comment type="similarity">
    <text evidence="1">Belongs to the adenomatous polyposis coli (APC) family.</text>
</comment>
<dbReference type="GO" id="GO:0008017">
    <property type="term" value="F:microtubule binding"/>
    <property type="evidence" value="ECO:0007669"/>
    <property type="project" value="TreeGrafter"/>
</dbReference>
<keyword evidence="5" id="KW-1185">Reference proteome</keyword>
<dbReference type="GO" id="GO:0001708">
    <property type="term" value="P:cell fate specification"/>
    <property type="evidence" value="ECO:0007669"/>
    <property type="project" value="TreeGrafter"/>
</dbReference>
<keyword evidence="2" id="KW-0879">Wnt signaling pathway</keyword>
<evidence type="ECO:0000313" key="5">
    <source>
        <dbReference type="Proteomes" id="UP001233172"/>
    </source>
</evidence>
<dbReference type="PROSITE" id="PS50176">
    <property type="entry name" value="ARM_REPEAT"/>
    <property type="match status" value="1"/>
</dbReference>
<sequence length="71" mass="7858">TTVRRYACMTLTNLTFGDGKNKALLCSMKGAMEALVDQLRSPNEDLIQAAASVLRNLSWRADLASKKTLRE</sequence>
<accession>A0AAD8FK11</accession>
<dbReference type="Proteomes" id="UP001233172">
    <property type="component" value="Unassembled WGS sequence"/>
</dbReference>
<evidence type="ECO:0000313" key="4">
    <source>
        <dbReference type="EMBL" id="KAK0067847.1"/>
    </source>
</evidence>
<dbReference type="GO" id="GO:0090090">
    <property type="term" value="P:negative regulation of canonical Wnt signaling pathway"/>
    <property type="evidence" value="ECO:0007669"/>
    <property type="project" value="TreeGrafter"/>
</dbReference>
<dbReference type="GO" id="GO:0016477">
    <property type="term" value="P:cell migration"/>
    <property type="evidence" value="ECO:0007669"/>
    <property type="project" value="TreeGrafter"/>
</dbReference>
<dbReference type="Pfam" id="PF00514">
    <property type="entry name" value="Arm"/>
    <property type="match status" value="1"/>
</dbReference>
<dbReference type="SUPFAM" id="SSF48371">
    <property type="entry name" value="ARM repeat"/>
    <property type="match status" value="1"/>
</dbReference>
<dbReference type="PANTHER" id="PTHR12607">
    <property type="entry name" value="ADENOMATOUS POLYPOSIS COLI PROTEIN FAMILY"/>
    <property type="match status" value="1"/>
</dbReference>
<comment type="caution">
    <text evidence="4">The sequence shown here is derived from an EMBL/GenBank/DDBJ whole genome shotgun (WGS) entry which is preliminary data.</text>
</comment>
<dbReference type="InterPro" id="IPR000225">
    <property type="entry name" value="Armadillo"/>
</dbReference>
<gene>
    <name evidence="4" type="ORF">Bpfe_002688</name>
</gene>
<feature type="non-terminal residue" evidence="4">
    <location>
        <position position="71"/>
    </location>
</feature>
<evidence type="ECO:0000256" key="1">
    <source>
        <dbReference type="ARBA" id="ARBA00009051"/>
    </source>
</evidence>
<dbReference type="SMART" id="SM00185">
    <property type="entry name" value="ARM"/>
    <property type="match status" value="1"/>
</dbReference>
<dbReference type="EMBL" id="JASAOG010000006">
    <property type="protein sequence ID" value="KAK0067847.1"/>
    <property type="molecule type" value="Genomic_DNA"/>
</dbReference>
<reference evidence="4" key="2">
    <citation type="submission" date="2023-04" db="EMBL/GenBank/DDBJ databases">
        <authorList>
            <person name="Bu L."/>
            <person name="Lu L."/>
            <person name="Laidemitt M.R."/>
            <person name="Zhang S.M."/>
            <person name="Mutuku M."/>
            <person name="Mkoji G."/>
            <person name="Steinauer M."/>
            <person name="Loker E.S."/>
        </authorList>
    </citation>
    <scope>NUCLEOTIDE SEQUENCE</scope>
    <source>
        <strain evidence="4">KasaAsao</strain>
        <tissue evidence="4">Whole Snail</tissue>
    </source>
</reference>
<dbReference type="GO" id="GO:0007026">
    <property type="term" value="P:negative regulation of microtubule depolymerization"/>
    <property type="evidence" value="ECO:0007669"/>
    <property type="project" value="TreeGrafter"/>
</dbReference>
<dbReference type="InterPro" id="IPR026818">
    <property type="entry name" value="Apc_fam"/>
</dbReference>
<feature type="repeat" description="ARM" evidence="3">
    <location>
        <begin position="30"/>
        <end position="58"/>
    </location>
</feature>
<protein>
    <submittedName>
        <fullName evidence="4">Adenomatous polyposis coli protein</fullName>
    </submittedName>
</protein>
<proteinExistence type="inferred from homology"/>
<dbReference type="GO" id="GO:0016342">
    <property type="term" value="C:catenin complex"/>
    <property type="evidence" value="ECO:0007669"/>
    <property type="project" value="TreeGrafter"/>
</dbReference>
<dbReference type="AlphaFoldDB" id="A0AAD8FK11"/>
<dbReference type="GO" id="GO:0030877">
    <property type="term" value="C:beta-catenin destruction complex"/>
    <property type="evidence" value="ECO:0007669"/>
    <property type="project" value="TreeGrafter"/>
</dbReference>
<evidence type="ECO:0000256" key="3">
    <source>
        <dbReference type="PROSITE-ProRule" id="PRU00259"/>
    </source>
</evidence>
<dbReference type="GO" id="GO:0045295">
    <property type="term" value="F:gamma-catenin binding"/>
    <property type="evidence" value="ECO:0007669"/>
    <property type="project" value="TreeGrafter"/>
</dbReference>
<dbReference type="InterPro" id="IPR011989">
    <property type="entry name" value="ARM-like"/>
</dbReference>
<dbReference type="GO" id="GO:0005881">
    <property type="term" value="C:cytoplasmic microtubule"/>
    <property type="evidence" value="ECO:0007669"/>
    <property type="project" value="TreeGrafter"/>
</dbReference>
<name>A0AAD8FK11_BIOPF</name>
<dbReference type="GO" id="GO:0007399">
    <property type="term" value="P:nervous system development"/>
    <property type="evidence" value="ECO:0007669"/>
    <property type="project" value="TreeGrafter"/>
</dbReference>
<dbReference type="GO" id="GO:0007389">
    <property type="term" value="P:pattern specification process"/>
    <property type="evidence" value="ECO:0007669"/>
    <property type="project" value="TreeGrafter"/>
</dbReference>
<dbReference type="GO" id="GO:0008013">
    <property type="term" value="F:beta-catenin binding"/>
    <property type="evidence" value="ECO:0007669"/>
    <property type="project" value="InterPro"/>
</dbReference>